<feature type="region of interest" description="Disordered" evidence="1">
    <location>
        <begin position="23"/>
        <end position="59"/>
    </location>
</feature>
<feature type="compositionally biased region" description="Basic residues" evidence="1">
    <location>
        <begin position="32"/>
        <end position="41"/>
    </location>
</feature>
<sequence>MDNISEQSADRCELITNLKGVNRMSFRNPDRLKKKKNISKKVPKDPKDSTKKVSAKKPK</sequence>
<protein>
    <submittedName>
        <fullName evidence="2">Uncharacterized protein</fullName>
    </submittedName>
</protein>
<dbReference type="EMBL" id="FOJI01000005">
    <property type="protein sequence ID" value="SEW13923.1"/>
    <property type="molecule type" value="Genomic_DNA"/>
</dbReference>
<organism evidence="2 3">
    <name type="scientific">[Clostridium] fimetarium</name>
    <dbReference type="NCBI Taxonomy" id="99656"/>
    <lineage>
        <taxon>Bacteria</taxon>
        <taxon>Bacillati</taxon>
        <taxon>Bacillota</taxon>
        <taxon>Clostridia</taxon>
        <taxon>Lachnospirales</taxon>
        <taxon>Lachnospiraceae</taxon>
    </lineage>
</organism>
<evidence type="ECO:0000313" key="2">
    <source>
        <dbReference type="EMBL" id="SEW13923.1"/>
    </source>
</evidence>
<reference evidence="2 3" key="1">
    <citation type="submission" date="2016-10" db="EMBL/GenBank/DDBJ databases">
        <authorList>
            <person name="de Groot N.N."/>
        </authorList>
    </citation>
    <scope>NUCLEOTIDE SEQUENCE [LARGE SCALE GENOMIC DNA]</scope>
    <source>
        <strain evidence="2 3">DSM 9179</strain>
    </source>
</reference>
<accession>A0A1I0PHM9</accession>
<evidence type="ECO:0000256" key="1">
    <source>
        <dbReference type="SAM" id="MobiDB-lite"/>
    </source>
</evidence>
<dbReference type="AlphaFoldDB" id="A0A1I0PHM9"/>
<keyword evidence="3" id="KW-1185">Reference proteome</keyword>
<feature type="compositionally biased region" description="Basic and acidic residues" evidence="1">
    <location>
        <begin position="42"/>
        <end position="51"/>
    </location>
</feature>
<gene>
    <name evidence="2" type="ORF">SAMN05421659_10598</name>
</gene>
<dbReference type="Proteomes" id="UP000199701">
    <property type="component" value="Unassembled WGS sequence"/>
</dbReference>
<dbReference type="RefSeq" id="WP_092452498.1">
    <property type="nucleotide sequence ID" value="NZ_FOJI01000005.1"/>
</dbReference>
<proteinExistence type="predicted"/>
<name>A0A1I0PHM9_9FIRM</name>
<evidence type="ECO:0000313" key="3">
    <source>
        <dbReference type="Proteomes" id="UP000199701"/>
    </source>
</evidence>